<keyword evidence="4" id="KW-1185">Reference proteome</keyword>
<dbReference type="Gene3D" id="2.120.10.30">
    <property type="entry name" value="TolB, C-terminal domain"/>
    <property type="match status" value="1"/>
</dbReference>
<dbReference type="InterPro" id="IPR011042">
    <property type="entry name" value="6-blade_b-propeller_TolB-like"/>
</dbReference>
<dbReference type="Pfam" id="PF03022">
    <property type="entry name" value="MRJP"/>
    <property type="match status" value="1"/>
</dbReference>
<dbReference type="Proteomes" id="UP001501411">
    <property type="component" value="Unassembled WGS sequence"/>
</dbReference>
<evidence type="ECO:0000313" key="3">
    <source>
        <dbReference type="EMBL" id="GAA4806797.1"/>
    </source>
</evidence>
<dbReference type="SUPFAM" id="SSF101898">
    <property type="entry name" value="NHL repeat"/>
    <property type="match status" value="1"/>
</dbReference>
<dbReference type="EMBL" id="BAABIQ010000044">
    <property type="protein sequence ID" value="GAA4806797.1"/>
    <property type="molecule type" value="Genomic_DNA"/>
</dbReference>
<comment type="subcellular location">
    <subcellularLocation>
        <location evidence="1">Secreted</location>
    </subcellularLocation>
</comment>
<evidence type="ECO:0000256" key="2">
    <source>
        <dbReference type="ARBA" id="ARBA00022525"/>
    </source>
</evidence>
<sequence>MLAVATKLKGQNNPIEVASFGENQPIGMAVSEKTNRIFVSFPHNEPFLYALTEIIDGKRVPYPNKEWNVYQSNQPEEHFVNVQDMMVDDRDMLWVLDSKPGGGNSVFGDSKQAGGQFKLVKIDLKDNQVKKTYTFDDLPKNKSALNDVRIDNNKQLAYLSDPALKAIVVLNLVNGKSRIVLQDDPATLAQPGYVLHIEGKDVMDASKQPFVSNVNGIALTRDNQYLYFRAINQDYLYRIETKYLADTSLDKQTRSSKVEKVAKTGVCHGMIADRKGNIYLTVSTEKAIKYLSPDGQIHLLSQSDQYIWPDSFGIGKDG</sequence>
<reference evidence="4" key="1">
    <citation type="journal article" date="2019" name="Int. J. Syst. Evol. Microbiol.">
        <title>The Global Catalogue of Microorganisms (GCM) 10K type strain sequencing project: providing services to taxonomists for standard genome sequencing and annotation.</title>
        <authorList>
            <consortium name="The Broad Institute Genomics Platform"/>
            <consortium name="The Broad Institute Genome Sequencing Center for Infectious Disease"/>
            <person name="Wu L."/>
            <person name="Ma J."/>
        </authorList>
    </citation>
    <scope>NUCLEOTIDE SEQUENCE [LARGE SCALE GENOMIC DNA]</scope>
    <source>
        <strain evidence="4">JCM 18200</strain>
    </source>
</reference>
<dbReference type="PANTHER" id="PTHR10009:SF18">
    <property type="entry name" value="PROTEIN YELLOW-LIKE PROTEIN"/>
    <property type="match status" value="1"/>
</dbReference>
<evidence type="ECO:0000256" key="1">
    <source>
        <dbReference type="ARBA" id="ARBA00004613"/>
    </source>
</evidence>
<protein>
    <submittedName>
        <fullName evidence="3">L-dopachrome tautomerase-related protein</fullName>
    </submittedName>
</protein>
<dbReference type="InterPro" id="IPR017996">
    <property type="entry name" value="MRJP/yellow-related"/>
</dbReference>
<evidence type="ECO:0000313" key="4">
    <source>
        <dbReference type="Proteomes" id="UP001501411"/>
    </source>
</evidence>
<proteinExistence type="predicted"/>
<keyword evidence="2" id="KW-0964">Secreted</keyword>
<dbReference type="PANTHER" id="PTHR10009">
    <property type="entry name" value="PROTEIN YELLOW-RELATED"/>
    <property type="match status" value="1"/>
</dbReference>
<gene>
    <name evidence="3" type="ORF">GCM10023231_39980</name>
</gene>
<comment type="caution">
    <text evidence="3">The sequence shown here is derived from an EMBL/GenBank/DDBJ whole genome shotgun (WGS) entry which is preliminary data.</text>
</comment>
<organism evidence="3 4">
    <name type="scientific">Olivibacter ginsenosidimutans</name>
    <dbReference type="NCBI Taxonomy" id="1176537"/>
    <lineage>
        <taxon>Bacteria</taxon>
        <taxon>Pseudomonadati</taxon>
        <taxon>Bacteroidota</taxon>
        <taxon>Sphingobacteriia</taxon>
        <taxon>Sphingobacteriales</taxon>
        <taxon>Sphingobacteriaceae</taxon>
        <taxon>Olivibacter</taxon>
    </lineage>
</organism>
<name>A0ABP9CES8_9SPHI</name>
<accession>A0ABP9CES8</accession>